<dbReference type="AlphaFoldDB" id="V9D6G5"/>
<evidence type="ECO:0000256" key="1">
    <source>
        <dbReference type="ARBA" id="ARBA00004123"/>
    </source>
</evidence>
<evidence type="ECO:0000256" key="2">
    <source>
        <dbReference type="ARBA" id="ARBA00023242"/>
    </source>
</evidence>
<dbReference type="EMBL" id="KB822706">
    <property type="protein sequence ID" value="ETI21863.1"/>
    <property type="molecule type" value="Genomic_DNA"/>
</dbReference>
<dbReference type="GeneID" id="19984425"/>
<protein>
    <recommendedName>
        <fullName evidence="5">Transcription factor domain-containing protein</fullName>
    </recommendedName>
</protein>
<dbReference type="GO" id="GO:0000976">
    <property type="term" value="F:transcription cis-regulatory region binding"/>
    <property type="evidence" value="ECO:0007669"/>
    <property type="project" value="TreeGrafter"/>
</dbReference>
<dbReference type="RefSeq" id="XP_008728480.1">
    <property type="nucleotide sequence ID" value="XM_008730258.1"/>
</dbReference>
<evidence type="ECO:0000313" key="3">
    <source>
        <dbReference type="EMBL" id="ETI21863.1"/>
    </source>
</evidence>
<proteinExistence type="predicted"/>
<dbReference type="Pfam" id="PF11951">
    <property type="entry name" value="Fungal_trans_2"/>
    <property type="match status" value="1"/>
</dbReference>
<evidence type="ECO:0008006" key="5">
    <source>
        <dbReference type="Google" id="ProtNLM"/>
    </source>
</evidence>
<dbReference type="InterPro" id="IPR021858">
    <property type="entry name" value="Fun_TF"/>
</dbReference>
<dbReference type="Proteomes" id="UP000030678">
    <property type="component" value="Unassembled WGS sequence"/>
</dbReference>
<dbReference type="GO" id="GO:0045944">
    <property type="term" value="P:positive regulation of transcription by RNA polymerase II"/>
    <property type="evidence" value="ECO:0007669"/>
    <property type="project" value="TreeGrafter"/>
</dbReference>
<dbReference type="HOGENOM" id="CLU_014597_2_1_1"/>
<dbReference type="GO" id="GO:0003700">
    <property type="term" value="F:DNA-binding transcription factor activity"/>
    <property type="evidence" value="ECO:0007669"/>
    <property type="project" value="TreeGrafter"/>
</dbReference>
<reference evidence="3 4" key="1">
    <citation type="submission" date="2013-03" db="EMBL/GenBank/DDBJ databases">
        <title>The Genome Sequence of Cladophialophora carrionii CBS 160.54.</title>
        <authorList>
            <consortium name="The Broad Institute Genomics Platform"/>
            <person name="Cuomo C."/>
            <person name="de Hoog S."/>
            <person name="Gorbushina A."/>
            <person name="Walker B."/>
            <person name="Young S.K."/>
            <person name="Zeng Q."/>
            <person name="Gargeya S."/>
            <person name="Fitzgerald M."/>
            <person name="Haas B."/>
            <person name="Abouelleil A."/>
            <person name="Allen A.W."/>
            <person name="Alvarado L."/>
            <person name="Arachchi H.M."/>
            <person name="Berlin A.M."/>
            <person name="Chapman S.B."/>
            <person name="Gainer-Dewar J."/>
            <person name="Goldberg J."/>
            <person name="Griggs A."/>
            <person name="Gujja S."/>
            <person name="Hansen M."/>
            <person name="Howarth C."/>
            <person name="Imamovic A."/>
            <person name="Ireland A."/>
            <person name="Larimer J."/>
            <person name="McCowan C."/>
            <person name="Murphy C."/>
            <person name="Pearson M."/>
            <person name="Poon T.W."/>
            <person name="Priest M."/>
            <person name="Roberts A."/>
            <person name="Saif S."/>
            <person name="Shea T."/>
            <person name="Sisk P."/>
            <person name="Sykes S."/>
            <person name="Wortman J."/>
            <person name="Nusbaum C."/>
            <person name="Birren B."/>
        </authorList>
    </citation>
    <scope>NUCLEOTIDE SEQUENCE [LARGE SCALE GENOMIC DNA]</scope>
    <source>
        <strain evidence="3 4">CBS 160.54</strain>
    </source>
</reference>
<dbReference type="PANTHER" id="PTHR37534">
    <property type="entry name" value="TRANSCRIPTIONAL ACTIVATOR PROTEIN UGA3"/>
    <property type="match status" value="1"/>
</dbReference>
<dbReference type="GO" id="GO:0005634">
    <property type="term" value="C:nucleus"/>
    <property type="evidence" value="ECO:0007669"/>
    <property type="project" value="UniProtKB-SubCell"/>
</dbReference>
<dbReference type="PANTHER" id="PTHR37534:SF11">
    <property type="entry name" value="ZN(II)2CYS6 TRANSCRIPTION FACTOR (EUROFUNG)"/>
    <property type="match status" value="1"/>
</dbReference>
<comment type="subcellular location">
    <subcellularLocation>
        <location evidence="1">Nucleus</location>
    </subcellularLocation>
</comment>
<accession>V9D6G5</accession>
<dbReference type="VEuPathDB" id="FungiDB:G647_05932"/>
<gene>
    <name evidence="3" type="ORF">G647_05932</name>
</gene>
<name>V9D6G5_9EURO</name>
<organism evidence="3 4">
    <name type="scientific">Cladophialophora carrionii CBS 160.54</name>
    <dbReference type="NCBI Taxonomy" id="1279043"/>
    <lineage>
        <taxon>Eukaryota</taxon>
        <taxon>Fungi</taxon>
        <taxon>Dikarya</taxon>
        <taxon>Ascomycota</taxon>
        <taxon>Pezizomycotina</taxon>
        <taxon>Eurotiomycetes</taxon>
        <taxon>Chaetothyriomycetidae</taxon>
        <taxon>Chaetothyriales</taxon>
        <taxon>Herpotrichiellaceae</taxon>
        <taxon>Cladophialophora</taxon>
    </lineage>
</organism>
<sequence>MAVLLAYYFHNVCAINSCFDSFVNPLRTEVAALITTSRLIEFCILSMSAAHLSNSHPHWSLEGLGYLTATVSELSRAMNGVITVRPLSTAADQDLGTVLLGVIMLGMTTSWHASSGLGLEHISGSRALFRTWIAQECTSGQAFDGAWPRLHFYLGLQAYWEAMASFLIDQDIHQLDYLHISFAIDRMKAGTVHPWTGISAVPWLYLAKAGCVIRSHRNRDRGETLWDGISSTKAVTSHQPLSEDCHVAHVLAKELLHYRPPSDAQIEDTFDEHTSKSQLQDLARCCQLAALVELIRSCDSIDEQQAMATLIADNCMGTSSASAVHVDVRSEATCTDLLRDLSVQILRLLSGIPTDSGTRCLYHLPLLIAGSVLLPSIMSLSHTQCGDVTSDKSSACLYWRRFVTERVMHLEQSVNLEAHRRIRLLLTEVWARGDALPVRQYQALTPRSLHWVDVMEDANLRFFI</sequence>
<evidence type="ECO:0000313" key="4">
    <source>
        <dbReference type="Proteomes" id="UP000030678"/>
    </source>
</evidence>
<keyword evidence="2" id="KW-0539">Nucleus</keyword>